<proteinExistence type="inferred from homology"/>
<sequence length="333" mass="35026">MTTRWGIAATGGMAAAFSEDLAHVPGAEIAFVGSRSPESAADFAGRFGAGASGTYADLLAAGRDGEVDVIYVATPHPQHHDLALAAIEGGTPLLVEKAFTATLAGAQEVVDAARAAQVFCMEAMWTRFQPAVVHARELVAGGAIGDLLLVQADFCAQRDYDPTSRLFDLALGGGAVLDLGVYPVSLAQHFLGRPDQVTVTGTTYPNGADRSAAIQMSYADGRAASLTTSLAAQTPGRATLVGTEGSLELVPPFYHPTRLVLHRNGEQPEELERLQTGRGYAHQAIEVQDCLAAGRTESAVMPLADTLDVQWVLEESLRQLGIEMAEARVDLDA</sequence>
<keyword evidence="6" id="KW-1185">Reference proteome</keyword>
<gene>
    <name evidence="5" type="ORF">EUA06_09030</name>
</gene>
<protein>
    <submittedName>
        <fullName evidence="5">Gfo/Idh/MocA family oxidoreductase</fullName>
    </submittedName>
</protein>
<dbReference type="Pfam" id="PF01408">
    <property type="entry name" value="GFO_IDH_MocA"/>
    <property type="match status" value="1"/>
</dbReference>
<dbReference type="PANTHER" id="PTHR22604">
    <property type="entry name" value="OXIDOREDUCTASES"/>
    <property type="match status" value="1"/>
</dbReference>
<dbReference type="SUPFAM" id="SSF51735">
    <property type="entry name" value="NAD(P)-binding Rossmann-fold domains"/>
    <property type="match status" value="1"/>
</dbReference>
<evidence type="ECO:0000256" key="1">
    <source>
        <dbReference type="ARBA" id="ARBA00010928"/>
    </source>
</evidence>
<feature type="domain" description="Gfo/Idh/MocA-like oxidoreductase N-terminal" evidence="3">
    <location>
        <begin position="4"/>
        <end position="122"/>
    </location>
</feature>
<dbReference type="GO" id="GO:0016491">
    <property type="term" value="F:oxidoreductase activity"/>
    <property type="evidence" value="ECO:0007669"/>
    <property type="project" value="UniProtKB-KW"/>
</dbReference>
<keyword evidence="2" id="KW-0560">Oxidoreductase</keyword>
<dbReference type="EMBL" id="SDWS01000003">
    <property type="protein sequence ID" value="RYB91458.1"/>
    <property type="molecule type" value="Genomic_DNA"/>
</dbReference>
<evidence type="ECO:0000313" key="6">
    <source>
        <dbReference type="Proteomes" id="UP000291838"/>
    </source>
</evidence>
<evidence type="ECO:0000313" key="5">
    <source>
        <dbReference type="EMBL" id="RYB91458.1"/>
    </source>
</evidence>
<organism evidence="5 6">
    <name type="scientific">Nocardioides glacieisoli</name>
    <dbReference type="NCBI Taxonomy" id="1168730"/>
    <lineage>
        <taxon>Bacteria</taxon>
        <taxon>Bacillati</taxon>
        <taxon>Actinomycetota</taxon>
        <taxon>Actinomycetes</taxon>
        <taxon>Propionibacteriales</taxon>
        <taxon>Nocardioidaceae</taxon>
        <taxon>Nocardioides</taxon>
    </lineage>
</organism>
<evidence type="ECO:0000259" key="3">
    <source>
        <dbReference type="Pfam" id="PF01408"/>
    </source>
</evidence>
<dbReference type="Gene3D" id="3.30.360.10">
    <property type="entry name" value="Dihydrodipicolinate Reductase, domain 2"/>
    <property type="match status" value="1"/>
</dbReference>
<dbReference type="RefSeq" id="WP_129474770.1">
    <property type="nucleotide sequence ID" value="NZ_SDWS01000003.1"/>
</dbReference>
<dbReference type="Pfam" id="PF22725">
    <property type="entry name" value="GFO_IDH_MocA_C3"/>
    <property type="match status" value="1"/>
</dbReference>
<dbReference type="PANTHER" id="PTHR22604:SF105">
    <property type="entry name" value="TRANS-1,2-DIHYDROBENZENE-1,2-DIOL DEHYDROGENASE"/>
    <property type="match status" value="1"/>
</dbReference>
<evidence type="ECO:0000259" key="4">
    <source>
        <dbReference type="Pfam" id="PF22725"/>
    </source>
</evidence>
<dbReference type="OrthoDB" id="9815825at2"/>
<comment type="similarity">
    <text evidence="1">Belongs to the Gfo/Idh/MocA family.</text>
</comment>
<reference evidence="5 6" key="1">
    <citation type="submission" date="2019-01" db="EMBL/GenBank/DDBJ databases">
        <title>Novel species of Nocardioides.</title>
        <authorList>
            <person name="Liu Q."/>
            <person name="Xin Y.-H."/>
        </authorList>
    </citation>
    <scope>NUCLEOTIDE SEQUENCE [LARGE SCALE GENOMIC DNA]</scope>
    <source>
        <strain evidence="5 6">HLT3-15</strain>
    </source>
</reference>
<name>A0A4Q2RRV7_9ACTN</name>
<dbReference type="GO" id="GO:0000166">
    <property type="term" value="F:nucleotide binding"/>
    <property type="evidence" value="ECO:0007669"/>
    <property type="project" value="InterPro"/>
</dbReference>
<dbReference type="AlphaFoldDB" id="A0A4Q2RRV7"/>
<feature type="domain" description="GFO/IDH/MocA-like oxidoreductase" evidence="4">
    <location>
        <begin position="133"/>
        <end position="248"/>
    </location>
</feature>
<accession>A0A4Q2RRV7</accession>
<comment type="caution">
    <text evidence="5">The sequence shown here is derived from an EMBL/GenBank/DDBJ whole genome shotgun (WGS) entry which is preliminary data.</text>
</comment>
<dbReference type="SUPFAM" id="SSF55347">
    <property type="entry name" value="Glyceraldehyde-3-phosphate dehydrogenase-like, C-terminal domain"/>
    <property type="match status" value="1"/>
</dbReference>
<evidence type="ECO:0000256" key="2">
    <source>
        <dbReference type="ARBA" id="ARBA00023002"/>
    </source>
</evidence>
<dbReference type="InterPro" id="IPR000683">
    <property type="entry name" value="Gfo/Idh/MocA-like_OxRdtase_N"/>
</dbReference>
<dbReference type="InterPro" id="IPR036291">
    <property type="entry name" value="NAD(P)-bd_dom_sf"/>
</dbReference>
<dbReference type="Proteomes" id="UP000291838">
    <property type="component" value="Unassembled WGS sequence"/>
</dbReference>
<dbReference type="Gene3D" id="3.40.50.720">
    <property type="entry name" value="NAD(P)-binding Rossmann-like Domain"/>
    <property type="match status" value="1"/>
</dbReference>
<dbReference type="InterPro" id="IPR050984">
    <property type="entry name" value="Gfo/Idh/MocA_domain"/>
</dbReference>
<dbReference type="InterPro" id="IPR055170">
    <property type="entry name" value="GFO_IDH_MocA-like_dom"/>
</dbReference>